<protein>
    <submittedName>
        <fullName evidence="3">R3H domain-containing protein</fullName>
    </submittedName>
</protein>
<proteinExistence type="predicted"/>
<dbReference type="PROSITE" id="PS51061">
    <property type="entry name" value="R3H"/>
    <property type="match status" value="1"/>
</dbReference>
<comment type="caution">
    <text evidence="3">The sequence shown here is derived from an EMBL/GenBank/DDBJ whole genome shotgun (WGS) entry which is preliminary data.</text>
</comment>
<feature type="region of interest" description="Disordered" evidence="1">
    <location>
        <begin position="70"/>
        <end position="125"/>
    </location>
</feature>
<feature type="domain" description="R3H" evidence="2">
    <location>
        <begin position="8"/>
        <end position="72"/>
    </location>
</feature>
<organism evidence="3 4">
    <name type="scientific">Durusdinium trenchii</name>
    <dbReference type="NCBI Taxonomy" id="1381693"/>
    <lineage>
        <taxon>Eukaryota</taxon>
        <taxon>Sar</taxon>
        <taxon>Alveolata</taxon>
        <taxon>Dinophyceae</taxon>
        <taxon>Suessiales</taxon>
        <taxon>Symbiodiniaceae</taxon>
        <taxon>Durusdinium</taxon>
    </lineage>
</organism>
<dbReference type="EMBL" id="CAXAMM010031202">
    <property type="protein sequence ID" value="CAK9067697.1"/>
    <property type="molecule type" value="Genomic_DNA"/>
</dbReference>
<evidence type="ECO:0000313" key="3">
    <source>
        <dbReference type="EMBL" id="CAK9067697.1"/>
    </source>
</evidence>
<feature type="compositionally biased region" description="Polar residues" evidence="1">
    <location>
        <begin position="98"/>
        <end position="107"/>
    </location>
</feature>
<accession>A0ABP0NYA1</accession>
<keyword evidence="4" id="KW-1185">Reference proteome</keyword>
<evidence type="ECO:0000256" key="1">
    <source>
        <dbReference type="SAM" id="MobiDB-lite"/>
    </source>
</evidence>
<dbReference type="Proteomes" id="UP001642464">
    <property type="component" value="Unassembled WGS sequence"/>
</dbReference>
<reference evidence="3 4" key="1">
    <citation type="submission" date="2024-02" db="EMBL/GenBank/DDBJ databases">
        <authorList>
            <person name="Chen Y."/>
            <person name="Shah S."/>
            <person name="Dougan E. K."/>
            <person name="Thang M."/>
            <person name="Chan C."/>
        </authorList>
    </citation>
    <scope>NUCLEOTIDE SEQUENCE [LARGE SCALE GENOMIC DNA]</scope>
</reference>
<evidence type="ECO:0000259" key="2">
    <source>
        <dbReference type="PROSITE" id="PS51061"/>
    </source>
</evidence>
<dbReference type="Pfam" id="PF01424">
    <property type="entry name" value="R3H"/>
    <property type="match status" value="1"/>
</dbReference>
<sequence length="397" mass="43049">MPEEIPGEADGFDVEAALSAFLADATMMELKLPALETEQRKKAKKLAEEYPEIKCESYGFGPERRLHLFKPNPANLKGKETDSQSKKDEIHSAHFGSEGSTVISGVTSPEDKNEPGSEEGAGVALSPNVYQVRNTFIHIEGSDVVDQRAVQSMPHGMFSQCLQDEVSALPGSVAGTTAERGQPTTTFLVDAPKETFAPGTEVVIEGLTKYPAFNGLHGTVQSLDAETARYNVQLSSADGSIGQSAKIKGENLRMTVPPPPPFESTASRTEDIKSTMQARAPDFVPMQCMGMTSIPPAQSWQDWTLVLREGSAILCADRLLPYSLRAEIAFATAIGCMVTAQTKGGRLRLKQPSFLVLYVKARLNAHGALSKTDTTYWSNRSAYQDQKKRFAGGIEVD</sequence>
<name>A0ABP0NYA1_9DINO</name>
<dbReference type="CDD" id="cd02325">
    <property type="entry name" value="R3H"/>
    <property type="match status" value="1"/>
</dbReference>
<gene>
    <name evidence="3" type="ORF">SCF082_LOCUS34222</name>
</gene>
<dbReference type="InterPro" id="IPR036867">
    <property type="entry name" value="R3H_dom_sf"/>
</dbReference>
<dbReference type="InterPro" id="IPR001374">
    <property type="entry name" value="R3H_dom"/>
</dbReference>
<feature type="compositionally biased region" description="Basic and acidic residues" evidence="1">
    <location>
        <begin position="77"/>
        <end position="92"/>
    </location>
</feature>
<evidence type="ECO:0000313" key="4">
    <source>
        <dbReference type="Proteomes" id="UP001642464"/>
    </source>
</evidence>
<dbReference type="Gene3D" id="3.30.1370.50">
    <property type="entry name" value="R3H-like domain"/>
    <property type="match status" value="1"/>
</dbReference>